<dbReference type="GeneID" id="106668705"/>
<dbReference type="KEGG" id="clec:106668705"/>
<feature type="compositionally biased region" description="Basic and acidic residues" evidence="1">
    <location>
        <begin position="182"/>
        <end position="192"/>
    </location>
</feature>
<feature type="transmembrane region" description="Helical" evidence="2">
    <location>
        <begin position="123"/>
        <end position="142"/>
    </location>
</feature>
<reference evidence="3" key="1">
    <citation type="submission" date="2022-01" db="UniProtKB">
        <authorList>
            <consortium name="EnsemblMetazoa"/>
        </authorList>
    </citation>
    <scope>IDENTIFICATION</scope>
</reference>
<organism evidence="3 4">
    <name type="scientific">Cimex lectularius</name>
    <name type="common">Bed bug</name>
    <name type="synonym">Acanthia lectularia</name>
    <dbReference type="NCBI Taxonomy" id="79782"/>
    <lineage>
        <taxon>Eukaryota</taxon>
        <taxon>Metazoa</taxon>
        <taxon>Ecdysozoa</taxon>
        <taxon>Arthropoda</taxon>
        <taxon>Hexapoda</taxon>
        <taxon>Insecta</taxon>
        <taxon>Pterygota</taxon>
        <taxon>Neoptera</taxon>
        <taxon>Paraneoptera</taxon>
        <taxon>Hemiptera</taxon>
        <taxon>Heteroptera</taxon>
        <taxon>Panheteroptera</taxon>
        <taxon>Cimicomorpha</taxon>
        <taxon>Cimicidae</taxon>
        <taxon>Cimex</taxon>
    </lineage>
</organism>
<sequence length="294" mass="32659">MPCDNKAFLKGVQVAICTVALIFKVMTTWEADRVNHFLQKQSREWTGASYTHATSLTSIFMDITFGGFLIICLCQLVGHVLGDPKTKSESMMMVIGFLMMAGSGGILVSSIDDVPDQLYDNTIVLAVLALIGGVLFLTDAGTKCARKERPKKLPARSKRDIVVIPKQEEKKEEEVATVEQPTVEHQREEQPKETPPGHAKSENGGISSVQIRIKDPKKNWAVYGDMPPRSTSELDVLAEAEVVDRMLTRGEHVAMTRSAMGQVPDFKQSPLRHTSSFYITPTPHFAWKRLSEKT</sequence>
<keyword evidence="2" id="KW-0812">Transmembrane</keyword>
<keyword evidence="4" id="KW-1185">Reference proteome</keyword>
<feature type="transmembrane region" description="Helical" evidence="2">
    <location>
        <begin position="93"/>
        <end position="111"/>
    </location>
</feature>
<evidence type="ECO:0000256" key="1">
    <source>
        <dbReference type="SAM" id="MobiDB-lite"/>
    </source>
</evidence>
<keyword evidence="2" id="KW-1133">Transmembrane helix</keyword>
<keyword evidence="2" id="KW-0472">Membrane</keyword>
<dbReference type="OMA" id="GHAKSEN"/>
<evidence type="ECO:0000313" key="3">
    <source>
        <dbReference type="EnsemblMetazoa" id="XP_014253166.1"/>
    </source>
</evidence>
<dbReference type="AlphaFoldDB" id="A0A8I6RXI2"/>
<dbReference type="EnsemblMetazoa" id="XM_014397680.2">
    <property type="protein sequence ID" value="XP_014253166.1"/>
    <property type="gene ID" value="LOC106668705"/>
</dbReference>
<feature type="transmembrane region" description="Helical" evidence="2">
    <location>
        <begin position="59"/>
        <end position="81"/>
    </location>
</feature>
<evidence type="ECO:0000313" key="4">
    <source>
        <dbReference type="Proteomes" id="UP000494040"/>
    </source>
</evidence>
<feature type="region of interest" description="Disordered" evidence="1">
    <location>
        <begin position="165"/>
        <end position="210"/>
    </location>
</feature>
<accession>A0A8I6RXI2</accession>
<evidence type="ECO:0000256" key="2">
    <source>
        <dbReference type="SAM" id="Phobius"/>
    </source>
</evidence>
<dbReference type="RefSeq" id="XP_014253166.1">
    <property type="nucleotide sequence ID" value="XM_014397680.2"/>
</dbReference>
<dbReference type="OrthoDB" id="8180835at2759"/>
<proteinExistence type="predicted"/>
<dbReference type="Proteomes" id="UP000494040">
    <property type="component" value="Unassembled WGS sequence"/>
</dbReference>
<feature type="compositionally biased region" description="Basic and acidic residues" evidence="1">
    <location>
        <begin position="165"/>
        <end position="174"/>
    </location>
</feature>
<feature type="transmembrane region" description="Helical" evidence="2">
    <location>
        <begin position="7"/>
        <end position="26"/>
    </location>
</feature>
<name>A0A8I6RXI2_CIMLE</name>
<protein>
    <submittedName>
        <fullName evidence="3">Uncharacterized protein</fullName>
    </submittedName>
</protein>